<keyword evidence="5" id="KW-0804">Transcription</keyword>
<evidence type="ECO:0000256" key="4">
    <source>
        <dbReference type="ARBA" id="ARBA00023125"/>
    </source>
</evidence>
<dbReference type="RefSeq" id="WP_146600807.1">
    <property type="nucleotide sequence ID" value="NZ_SJPY01000005.1"/>
</dbReference>
<evidence type="ECO:0000256" key="3">
    <source>
        <dbReference type="ARBA" id="ARBA00023015"/>
    </source>
</evidence>
<dbReference type="EMBL" id="SJPY01000005">
    <property type="protein sequence ID" value="TWU40206.1"/>
    <property type="molecule type" value="Genomic_DNA"/>
</dbReference>
<dbReference type="OrthoDB" id="559702at2"/>
<gene>
    <name evidence="7" type="ORF">Q31b_35510</name>
</gene>
<keyword evidence="2" id="KW-1277">Toxin-antitoxin system</keyword>
<dbReference type="GO" id="GO:0006355">
    <property type="term" value="P:regulation of DNA-templated transcription"/>
    <property type="evidence" value="ECO:0007669"/>
    <property type="project" value="InterPro"/>
</dbReference>
<keyword evidence="1" id="KW-0678">Repressor</keyword>
<evidence type="ECO:0000256" key="6">
    <source>
        <dbReference type="ARBA" id="ARBA00049988"/>
    </source>
</evidence>
<dbReference type="SUPFAM" id="SSF47598">
    <property type="entry name" value="Ribbon-helix-helix"/>
    <property type="match status" value="1"/>
</dbReference>
<dbReference type="Pfam" id="PF08681">
    <property type="entry name" value="TacA1"/>
    <property type="match status" value="1"/>
</dbReference>
<evidence type="ECO:0000313" key="8">
    <source>
        <dbReference type="Proteomes" id="UP000315471"/>
    </source>
</evidence>
<evidence type="ECO:0000313" key="7">
    <source>
        <dbReference type="EMBL" id="TWU40206.1"/>
    </source>
</evidence>
<keyword evidence="3" id="KW-0805">Transcription regulation</keyword>
<dbReference type="Gene3D" id="1.20.5.780">
    <property type="entry name" value="Single helix bin"/>
    <property type="match status" value="1"/>
</dbReference>
<sequence length="93" mass="10321">MSSVSDSKSTRLNIRVSEHEKDVISRAAIATGATVSGFVLERAYAEAQAILADQSQFHLDEKQWKRFCKALDAPPKKIPAMRKLLLESGVFDD</sequence>
<accession>A0A5C6DYR7</accession>
<proteinExistence type="inferred from homology"/>
<dbReference type="InterPro" id="IPR014795">
    <property type="entry name" value="TacA_1-like"/>
</dbReference>
<comment type="similarity">
    <text evidence="6">Belongs to the TacA antitoxin family.</text>
</comment>
<dbReference type="Proteomes" id="UP000315471">
    <property type="component" value="Unassembled WGS sequence"/>
</dbReference>
<evidence type="ECO:0008006" key="9">
    <source>
        <dbReference type="Google" id="ProtNLM"/>
    </source>
</evidence>
<dbReference type="PANTHER" id="PTHR35401:SF1">
    <property type="entry name" value="CYTOPLASMIC PROTEIN"/>
    <property type="match status" value="1"/>
</dbReference>
<dbReference type="PANTHER" id="PTHR35401">
    <property type="entry name" value="COPG FAMILY HELIX-TURN-HELIX PROTEIN-RELATED-RELATED"/>
    <property type="match status" value="1"/>
</dbReference>
<comment type="caution">
    <text evidence="7">The sequence shown here is derived from an EMBL/GenBank/DDBJ whole genome shotgun (WGS) entry which is preliminary data.</text>
</comment>
<protein>
    <recommendedName>
        <fullName evidence="9">DUF1778 domain-containing protein</fullName>
    </recommendedName>
</protein>
<reference evidence="7 8" key="1">
    <citation type="submission" date="2019-02" db="EMBL/GenBank/DDBJ databases">
        <title>Deep-cultivation of Planctomycetes and their phenomic and genomic characterization uncovers novel biology.</title>
        <authorList>
            <person name="Wiegand S."/>
            <person name="Jogler M."/>
            <person name="Boedeker C."/>
            <person name="Pinto D."/>
            <person name="Vollmers J."/>
            <person name="Rivas-Marin E."/>
            <person name="Kohn T."/>
            <person name="Peeters S.H."/>
            <person name="Heuer A."/>
            <person name="Rast P."/>
            <person name="Oberbeckmann S."/>
            <person name="Bunk B."/>
            <person name="Jeske O."/>
            <person name="Meyerdierks A."/>
            <person name="Storesund J.E."/>
            <person name="Kallscheuer N."/>
            <person name="Luecker S."/>
            <person name="Lage O.M."/>
            <person name="Pohl T."/>
            <person name="Merkel B.J."/>
            <person name="Hornburger P."/>
            <person name="Mueller R.-W."/>
            <person name="Bruemmer F."/>
            <person name="Labrenz M."/>
            <person name="Spormann A.M."/>
            <person name="Op Den Camp H."/>
            <person name="Overmann J."/>
            <person name="Amann R."/>
            <person name="Jetten M.S.M."/>
            <person name="Mascher T."/>
            <person name="Medema M.H."/>
            <person name="Devos D.P."/>
            <person name="Kaster A.-K."/>
            <person name="Ovreas L."/>
            <person name="Rohde M."/>
            <person name="Galperin M.Y."/>
            <person name="Jogler C."/>
        </authorList>
    </citation>
    <scope>NUCLEOTIDE SEQUENCE [LARGE SCALE GENOMIC DNA]</scope>
    <source>
        <strain evidence="7 8">Q31b</strain>
    </source>
</reference>
<name>A0A5C6DYR7_9BACT</name>
<dbReference type="AlphaFoldDB" id="A0A5C6DYR7"/>
<keyword evidence="4" id="KW-0238">DNA-binding</keyword>
<keyword evidence="8" id="KW-1185">Reference proteome</keyword>
<evidence type="ECO:0000256" key="1">
    <source>
        <dbReference type="ARBA" id="ARBA00022491"/>
    </source>
</evidence>
<evidence type="ECO:0000256" key="2">
    <source>
        <dbReference type="ARBA" id="ARBA00022649"/>
    </source>
</evidence>
<dbReference type="InterPro" id="IPR010985">
    <property type="entry name" value="Ribbon_hlx_hlx"/>
</dbReference>
<dbReference type="GO" id="GO:0003677">
    <property type="term" value="F:DNA binding"/>
    <property type="evidence" value="ECO:0007669"/>
    <property type="project" value="UniProtKB-KW"/>
</dbReference>
<evidence type="ECO:0000256" key="5">
    <source>
        <dbReference type="ARBA" id="ARBA00023163"/>
    </source>
</evidence>
<organism evidence="7 8">
    <name type="scientific">Novipirellula aureliae</name>
    <dbReference type="NCBI Taxonomy" id="2527966"/>
    <lineage>
        <taxon>Bacteria</taxon>
        <taxon>Pseudomonadati</taxon>
        <taxon>Planctomycetota</taxon>
        <taxon>Planctomycetia</taxon>
        <taxon>Pirellulales</taxon>
        <taxon>Pirellulaceae</taxon>
        <taxon>Novipirellula</taxon>
    </lineage>
</organism>